<accession>A0A8K0K6L6</accession>
<dbReference type="Proteomes" id="UP000792457">
    <property type="component" value="Unassembled WGS sequence"/>
</dbReference>
<evidence type="ECO:0000313" key="2">
    <source>
        <dbReference type="Proteomes" id="UP000792457"/>
    </source>
</evidence>
<gene>
    <name evidence="1" type="ORF">J437_LFUL009074</name>
</gene>
<dbReference type="EMBL" id="KZ308425">
    <property type="protein sequence ID" value="KAG8229315.1"/>
    <property type="molecule type" value="Genomic_DNA"/>
</dbReference>
<name>A0A8K0K6L6_LADFU</name>
<keyword evidence="2" id="KW-1185">Reference proteome</keyword>
<dbReference type="AlphaFoldDB" id="A0A8K0K6L6"/>
<sequence length="165" mass="19437">MKKWVDDAKSCVEKSISAVDKGQIEVAIYYLLRFFHDEDRWHSYDMAMRVFKDFLQKMGEKYIENVEEDILSIFLSHMALFCPGTAIGPSLKVYPYPDDPKQLKNAPIKKNPLHPMSRIMHAMLSGYHFKSMDYRVWTILDTLFTIYINVVKTCEHVRMHPKQTL</sequence>
<reference evidence="1" key="2">
    <citation type="submission" date="2017-10" db="EMBL/GenBank/DDBJ databases">
        <title>Ladona fulva Genome sequencing and assembly.</title>
        <authorList>
            <person name="Murali S."/>
            <person name="Richards S."/>
            <person name="Bandaranaike D."/>
            <person name="Bellair M."/>
            <person name="Blankenburg K."/>
            <person name="Chao H."/>
            <person name="Dinh H."/>
            <person name="Doddapaneni H."/>
            <person name="Dugan-Rocha S."/>
            <person name="Elkadiri S."/>
            <person name="Gnanaolivu R."/>
            <person name="Hernandez B."/>
            <person name="Skinner E."/>
            <person name="Javaid M."/>
            <person name="Lee S."/>
            <person name="Li M."/>
            <person name="Ming W."/>
            <person name="Munidasa M."/>
            <person name="Muniz J."/>
            <person name="Nguyen L."/>
            <person name="Hughes D."/>
            <person name="Osuji N."/>
            <person name="Pu L.-L."/>
            <person name="Puazo M."/>
            <person name="Qu C."/>
            <person name="Quiroz J."/>
            <person name="Raj R."/>
            <person name="Weissenberger G."/>
            <person name="Xin Y."/>
            <person name="Zou X."/>
            <person name="Han Y."/>
            <person name="Worley K."/>
            <person name="Muzny D."/>
            <person name="Gibbs R."/>
        </authorList>
    </citation>
    <scope>NUCLEOTIDE SEQUENCE</scope>
    <source>
        <strain evidence="1">Sampled in the wild</strain>
    </source>
</reference>
<organism evidence="1 2">
    <name type="scientific">Ladona fulva</name>
    <name type="common">Scarce chaser dragonfly</name>
    <name type="synonym">Libellula fulva</name>
    <dbReference type="NCBI Taxonomy" id="123851"/>
    <lineage>
        <taxon>Eukaryota</taxon>
        <taxon>Metazoa</taxon>
        <taxon>Ecdysozoa</taxon>
        <taxon>Arthropoda</taxon>
        <taxon>Hexapoda</taxon>
        <taxon>Insecta</taxon>
        <taxon>Pterygota</taxon>
        <taxon>Palaeoptera</taxon>
        <taxon>Odonata</taxon>
        <taxon>Epiprocta</taxon>
        <taxon>Anisoptera</taxon>
        <taxon>Libelluloidea</taxon>
        <taxon>Libellulidae</taxon>
        <taxon>Ladona</taxon>
    </lineage>
</organism>
<evidence type="ECO:0000313" key="1">
    <source>
        <dbReference type="EMBL" id="KAG8229315.1"/>
    </source>
</evidence>
<proteinExistence type="predicted"/>
<comment type="caution">
    <text evidence="1">The sequence shown here is derived from an EMBL/GenBank/DDBJ whole genome shotgun (WGS) entry which is preliminary data.</text>
</comment>
<protein>
    <submittedName>
        <fullName evidence="1">Uncharacterized protein</fullName>
    </submittedName>
</protein>
<reference evidence="1" key="1">
    <citation type="submission" date="2013-04" db="EMBL/GenBank/DDBJ databases">
        <authorList>
            <person name="Qu J."/>
            <person name="Murali S.C."/>
            <person name="Bandaranaike D."/>
            <person name="Bellair M."/>
            <person name="Blankenburg K."/>
            <person name="Chao H."/>
            <person name="Dinh H."/>
            <person name="Doddapaneni H."/>
            <person name="Downs B."/>
            <person name="Dugan-Rocha S."/>
            <person name="Elkadiri S."/>
            <person name="Gnanaolivu R.D."/>
            <person name="Hernandez B."/>
            <person name="Javaid M."/>
            <person name="Jayaseelan J.C."/>
            <person name="Lee S."/>
            <person name="Li M."/>
            <person name="Ming W."/>
            <person name="Munidasa M."/>
            <person name="Muniz J."/>
            <person name="Nguyen L."/>
            <person name="Ongeri F."/>
            <person name="Osuji N."/>
            <person name="Pu L.-L."/>
            <person name="Puazo M."/>
            <person name="Qu C."/>
            <person name="Quiroz J."/>
            <person name="Raj R."/>
            <person name="Weissenberger G."/>
            <person name="Xin Y."/>
            <person name="Zou X."/>
            <person name="Han Y."/>
            <person name="Richards S."/>
            <person name="Worley K."/>
            <person name="Muzny D."/>
            <person name="Gibbs R."/>
        </authorList>
    </citation>
    <scope>NUCLEOTIDE SEQUENCE</scope>
    <source>
        <strain evidence="1">Sampled in the wild</strain>
    </source>
</reference>